<gene>
    <name evidence="1" type="ORF">Plec18167_006165</name>
</gene>
<name>A0ABR3XCG3_9EURO</name>
<dbReference type="Proteomes" id="UP001583193">
    <property type="component" value="Unassembled WGS sequence"/>
</dbReference>
<keyword evidence="2" id="KW-1185">Reference proteome</keyword>
<dbReference type="EMBL" id="JAVDPF010000021">
    <property type="protein sequence ID" value="KAL1873648.1"/>
    <property type="molecule type" value="Genomic_DNA"/>
</dbReference>
<proteinExistence type="predicted"/>
<evidence type="ECO:0000313" key="1">
    <source>
        <dbReference type="EMBL" id="KAL1873648.1"/>
    </source>
</evidence>
<accession>A0ABR3XCG3</accession>
<protein>
    <submittedName>
        <fullName evidence="1">Uncharacterized protein</fullName>
    </submittedName>
</protein>
<reference evidence="1 2" key="1">
    <citation type="journal article" date="2024" name="IMA Fungus">
        <title>IMA Genome - F19 : A genome assembly and annotation guide to empower mycologists, including annotated draft genome sequences of Ceratocystis pirilliformis, Diaporthe australafricana, Fusarium ophioides, Paecilomyces lecythidis, and Sporothrix stenoceras.</title>
        <authorList>
            <person name="Aylward J."/>
            <person name="Wilson A.M."/>
            <person name="Visagie C.M."/>
            <person name="Spraker J."/>
            <person name="Barnes I."/>
            <person name="Buitendag C."/>
            <person name="Ceriani C."/>
            <person name="Del Mar Angel L."/>
            <person name="du Plessis D."/>
            <person name="Fuchs T."/>
            <person name="Gasser K."/>
            <person name="Kramer D."/>
            <person name="Li W."/>
            <person name="Munsamy K."/>
            <person name="Piso A."/>
            <person name="Price J.L."/>
            <person name="Sonnekus B."/>
            <person name="Thomas C."/>
            <person name="van der Nest A."/>
            <person name="van Dijk A."/>
            <person name="van Heerden A."/>
            <person name="van Vuuren N."/>
            <person name="Yilmaz N."/>
            <person name="Duong T.A."/>
            <person name="van der Merwe N.A."/>
            <person name="Wingfield M.J."/>
            <person name="Wingfield B.D."/>
        </authorList>
    </citation>
    <scope>NUCLEOTIDE SEQUENCE [LARGE SCALE GENOMIC DNA]</scope>
    <source>
        <strain evidence="1 2">CMW 18167</strain>
    </source>
</reference>
<comment type="caution">
    <text evidence="1">The sequence shown here is derived from an EMBL/GenBank/DDBJ whole genome shotgun (WGS) entry which is preliminary data.</text>
</comment>
<evidence type="ECO:0000313" key="2">
    <source>
        <dbReference type="Proteomes" id="UP001583193"/>
    </source>
</evidence>
<organism evidence="1 2">
    <name type="scientific">Paecilomyces lecythidis</name>
    <dbReference type="NCBI Taxonomy" id="3004212"/>
    <lineage>
        <taxon>Eukaryota</taxon>
        <taxon>Fungi</taxon>
        <taxon>Dikarya</taxon>
        <taxon>Ascomycota</taxon>
        <taxon>Pezizomycotina</taxon>
        <taxon>Eurotiomycetes</taxon>
        <taxon>Eurotiomycetidae</taxon>
        <taxon>Eurotiales</taxon>
        <taxon>Thermoascaceae</taxon>
        <taxon>Paecilomyces</taxon>
    </lineage>
</organism>
<sequence>MIDVDDTKWEMVVPFDSLIMFSETIKRVFHGAHVDECYDPFEPRKDDVDYFGEHVARELYKHWLYNRAHTMILYARLEAAAFYANLRRYGLSTRTSKDFPF</sequence>